<protein>
    <submittedName>
        <fullName evidence="1">Uncharacterized protein</fullName>
    </submittedName>
</protein>
<reference evidence="1" key="1">
    <citation type="journal article" date="2016" name="Gigascience">
        <title>De novo construction of an expanded transcriptome assembly for the western tarnished plant bug, Lygus hesperus.</title>
        <authorList>
            <person name="Tassone E.E."/>
            <person name="Geib S.M."/>
            <person name="Hall B."/>
            <person name="Fabrick J.A."/>
            <person name="Brent C.S."/>
            <person name="Hull J.J."/>
        </authorList>
    </citation>
    <scope>NUCLEOTIDE SEQUENCE</scope>
</reference>
<gene>
    <name evidence="1" type="ORF">g.6608</name>
</gene>
<sequence>MNSMKTMTTKRKTLKIMVILSTEKTAKSIQIIDVANDFVQVTAHRIRGKNRKEMAQTAGNQRNRHLQFCQALHSLQTHASLSQRSKTRQTRRQCEQTQPPSQLQQQFLIVVRCLRVCPNTNYMLRLFHALIFTRII</sequence>
<accession>A0A146LT17</accession>
<dbReference type="EMBL" id="GDHC01008763">
    <property type="protein sequence ID" value="JAQ09866.1"/>
    <property type="molecule type" value="Transcribed_RNA"/>
</dbReference>
<dbReference type="AlphaFoldDB" id="A0A146LT17"/>
<organism evidence="1">
    <name type="scientific">Lygus hesperus</name>
    <name type="common">Western plant bug</name>
    <dbReference type="NCBI Taxonomy" id="30085"/>
    <lineage>
        <taxon>Eukaryota</taxon>
        <taxon>Metazoa</taxon>
        <taxon>Ecdysozoa</taxon>
        <taxon>Arthropoda</taxon>
        <taxon>Hexapoda</taxon>
        <taxon>Insecta</taxon>
        <taxon>Pterygota</taxon>
        <taxon>Neoptera</taxon>
        <taxon>Paraneoptera</taxon>
        <taxon>Hemiptera</taxon>
        <taxon>Heteroptera</taxon>
        <taxon>Panheteroptera</taxon>
        <taxon>Cimicomorpha</taxon>
        <taxon>Miridae</taxon>
        <taxon>Mirini</taxon>
        <taxon>Lygus</taxon>
    </lineage>
</organism>
<evidence type="ECO:0000313" key="1">
    <source>
        <dbReference type="EMBL" id="JAQ09866.1"/>
    </source>
</evidence>
<name>A0A146LT17_LYGHE</name>
<proteinExistence type="predicted"/>